<evidence type="ECO:0000256" key="1">
    <source>
        <dbReference type="ARBA" id="ARBA00007905"/>
    </source>
</evidence>
<dbReference type="PROSITE" id="PS00063">
    <property type="entry name" value="ALDOKETO_REDUCTASE_3"/>
    <property type="match status" value="1"/>
</dbReference>
<evidence type="ECO:0000313" key="5">
    <source>
        <dbReference type="EMBL" id="MDX8336500.1"/>
    </source>
</evidence>
<dbReference type="SUPFAM" id="SSF51430">
    <property type="entry name" value="NAD(P)-linked oxidoreductase"/>
    <property type="match status" value="1"/>
</dbReference>
<protein>
    <submittedName>
        <fullName evidence="5">Aldo/keto reductase</fullName>
    </submittedName>
</protein>
<dbReference type="EMBL" id="JAVIKH010000010">
    <property type="protein sequence ID" value="MDX8336500.1"/>
    <property type="molecule type" value="Genomic_DNA"/>
</dbReference>
<feature type="domain" description="NADP-dependent oxidoreductase" evidence="4">
    <location>
        <begin position="13"/>
        <end position="260"/>
    </location>
</feature>
<evidence type="ECO:0000256" key="2">
    <source>
        <dbReference type="ARBA" id="ARBA00022857"/>
    </source>
</evidence>
<dbReference type="Gene3D" id="3.20.20.100">
    <property type="entry name" value="NADP-dependent oxidoreductase domain"/>
    <property type="match status" value="1"/>
</dbReference>
<evidence type="ECO:0000259" key="4">
    <source>
        <dbReference type="Pfam" id="PF00248"/>
    </source>
</evidence>
<evidence type="ECO:0000256" key="3">
    <source>
        <dbReference type="ARBA" id="ARBA00023002"/>
    </source>
</evidence>
<keyword evidence="6" id="KW-1185">Reference proteome</keyword>
<dbReference type="PANTHER" id="PTHR43827:SF3">
    <property type="entry name" value="NADP-DEPENDENT OXIDOREDUCTASE DOMAIN-CONTAINING PROTEIN"/>
    <property type="match status" value="1"/>
</dbReference>
<keyword evidence="3" id="KW-0560">Oxidoreductase</keyword>
<dbReference type="PIRSF" id="PIRSF000097">
    <property type="entry name" value="AKR"/>
    <property type="match status" value="1"/>
</dbReference>
<dbReference type="PROSITE" id="PS00798">
    <property type="entry name" value="ALDOKETO_REDUCTASE_1"/>
    <property type="match status" value="1"/>
</dbReference>
<dbReference type="InterPro" id="IPR018170">
    <property type="entry name" value="Aldo/ket_reductase_CS"/>
</dbReference>
<name>A0ABU4WBH0_9FUSO</name>
<dbReference type="PRINTS" id="PR00069">
    <property type="entry name" value="ALDKETRDTASE"/>
</dbReference>
<evidence type="ECO:0000313" key="6">
    <source>
        <dbReference type="Proteomes" id="UP001279681"/>
    </source>
</evidence>
<keyword evidence="2" id="KW-0521">NADP</keyword>
<organism evidence="5 6">
    <name type="scientific">Candidatus Cetobacterium colombiensis</name>
    <dbReference type="NCBI Taxonomy" id="3073100"/>
    <lineage>
        <taxon>Bacteria</taxon>
        <taxon>Fusobacteriati</taxon>
        <taxon>Fusobacteriota</taxon>
        <taxon>Fusobacteriia</taxon>
        <taxon>Fusobacteriales</taxon>
        <taxon>Fusobacteriaceae</taxon>
        <taxon>Cetobacterium</taxon>
    </lineage>
</organism>
<dbReference type="InterPro" id="IPR036812">
    <property type="entry name" value="NAD(P)_OxRdtase_dom_sf"/>
</dbReference>
<dbReference type="Proteomes" id="UP001279681">
    <property type="component" value="Unassembled WGS sequence"/>
</dbReference>
<dbReference type="InterPro" id="IPR023210">
    <property type="entry name" value="NADP_OxRdtase_dom"/>
</dbReference>
<reference evidence="6" key="1">
    <citation type="submission" date="2023-07" db="EMBL/GenBank/DDBJ databases">
        <authorList>
            <person name="Colorado M.A."/>
            <person name="Villamil L.M."/>
            <person name="Melo J.F."/>
            <person name="Rodriguez J.A."/>
            <person name="Ruiz R.Y."/>
        </authorList>
    </citation>
    <scope>NUCLEOTIDE SEQUENCE [LARGE SCALE GENOMIC DNA]</scope>
    <source>
        <strain evidence="6">C33</strain>
    </source>
</reference>
<accession>A0ABU4WBH0</accession>
<dbReference type="Pfam" id="PF00248">
    <property type="entry name" value="Aldo_ket_red"/>
    <property type="match status" value="1"/>
</dbReference>
<sequence length="274" mass="31791">MYLLNNGLKIPKVGFGTWKATDKEQCKNAVRIALETGYRHIDTAAIYGNEDAVGEGIAEFLKNSNVSREDLFIVTKVWNTQQGYETTLKAYDESLKKLGLDYIDMYLIHWPQPKDLDRTWETWRALETLYKAGRVKAIGVCNMKKHHLKYILDNFEIVPVINQIELHPYLQQRDLRKFCEENEILVEAWSPLMQGALDHEGLKKVAEKNKKTVAQVILKWHLQNNILPLPKSVTPSRIKENFDLDFTLDKEDIDYINSLNKDERLGPDPDEITF</sequence>
<proteinExistence type="inferred from homology"/>
<dbReference type="RefSeq" id="WP_320313901.1">
    <property type="nucleotide sequence ID" value="NZ_JAVIKH010000010.1"/>
</dbReference>
<gene>
    <name evidence="5" type="ORF">RFV38_08335</name>
</gene>
<comment type="caution">
    <text evidence="5">The sequence shown here is derived from an EMBL/GenBank/DDBJ whole genome shotgun (WGS) entry which is preliminary data.</text>
</comment>
<comment type="similarity">
    <text evidence="1">Belongs to the aldo/keto reductase family.</text>
</comment>
<dbReference type="InterPro" id="IPR020471">
    <property type="entry name" value="AKR"/>
</dbReference>
<dbReference type="PANTHER" id="PTHR43827">
    <property type="entry name" value="2,5-DIKETO-D-GLUCONIC ACID REDUCTASE"/>
    <property type="match status" value="1"/>
</dbReference>